<dbReference type="CDD" id="cd00082">
    <property type="entry name" value="HisKA"/>
    <property type="match status" value="1"/>
</dbReference>
<dbReference type="GO" id="GO:0000155">
    <property type="term" value="F:phosphorelay sensor kinase activity"/>
    <property type="evidence" value="ECO:0007669"/>
    <property type="project" value="InterPro"/>
</dbReference>
<gene>
    <name evidence="10" type="ORF">AUC71_10590</name>
</gene>
<evidence type="ECO:0000256" key="1">
    <source>
        <dbReference type="ARBA" id="ARBA00000085"/>
    </source>
</evidence>
<keyword evidence="4" id="KW-0808">Transferase</keyword>
<feature type="domain" description="Histidine kinase" evidence="9">
    <location>
        <begin position="249"/>
        <end position="400"/>
    </location>
</feature>
<dbReference type="InterPro" id="IPR036890">
    <property type="entry name" value="HATPase_C_sf"/>
</dbReference>
<evidence type="ECO:0000256" key="3">
    <source>
        <dbReference type="ARBA" id="ARBA00022553"/>
    </source>
</evidence>
<dbReference type="Proteomes" id="UP000095042">
    <property type="component" value="Unassembled WGS sequence"/>
</dbReference>
<dbReference type="GO" id="GO:0005886">
    <property type="term" value="C:plasma membrane"/>
    <property type="evidence" value="ECO:0007669"/>
    <property type="project" value="TreeGrafter"/>
</dbReference>
<accession>A0A1E3WCK6</accession>
<dbReference type="Pfam" id="PF02518">
    <property type="entry name" value="HATPase_c"/>
    <property type="match status" value="1"/>
</dbReference>
<feature type="non-terminal residue" evidence="10">
    <location>
        <position position="400"/>
    </location>
</feature>
<evidence type="ECO:0000256" key="5">
    <source>
        <dbReference type="ARBA" id="ARBA00022692"/>
    </source>
</evidence>
<reference evidence="10 11" key="1">
    <citation type="journal article" date="2016" name="Environ. Microbiol.">
        <title>New Methyloceanibacter diversity from North Sea sediments includes methanotroph containing solely the soluble methane monooxygenase.</title>
        <authorList>
            <person name="Vekeman B."/>
            <person name="Kerckhof F.M."/>
            <person name="Cremers G."/>
            <person name="de Vos P."/>
            <person name="Vandamme P."/>
            <person name="Boon N."/>
            <person name="Op den Camp H.J."/>
            <person name="Heylen K."/>
        </authorList>
    </citation>
    <scope>NUCLEOTIDE SEQUENCE [LARGE SCALE GENOMIC DNA]</scope>
    <source>
        <strain evidence="10 11">R-67177</strain>
    </source>
</reference>
<keyword evidence="11" id="KW-1185">Reference proteome</keyword>
<dbReference type="PANTHER" id="PTHR45436:SF5">
    <property type="entry name" value="SENSOR HISTIDINE KINASE TRCS"/>
    <property type="match status" value="1"/>
</dbReference>
<dbReference type="SUPFAM" id="SSF47384">
    <property type="entry name" value="Homodimeric domain of signal transducing histidine kinase"/>
    <property type="match status" value="1"/>
</dbReference>
<dbReference type="EMBL" id="LPWD01000136">
    <property type="protein sequence ID" value="ODS03252.1"/>
    <property type="molecule type" value="Genomic_DNA"/>
</dbReference>
<dbReference type="RefSeq" id="WP_069623541.1">
    <property type="nucleotide sequence ID" value="NZ_LPWD01000136.1"/>
</dbReference>
<dbReference type="AlphaFoldDB" id="A0A1E3WCK6"/>
<evidence type="ECO:0000256" key="2">
    <source>
        <dbReference type="ARBA" id="ARBA00012438"/>
    </source>
</evidence>
<keyword evidence="5 8" id="KW-0812">Transmembrane</keyword>
<keyword evidence="3" id="KW-0597">Phosphoprotein</keyword>
<dbReference type="SUPFAM" id="SSF55874">
    <property type="entry name" value="ATPase domain of HSP90 chaperone/DNA topoisomerase II/histidine kinase"/>
    <property type="match status" value="1"/>
</dbReference>
<comment type="caution">
    <text evidence="10">The sequence shown here is derived from an EMBL/GenBank/DDBJ whole genome shotgun (WGS) entry which is preliminary data.</text>
</comment>
<protein>
    <recommendedName>
        <fullName evidence="2">histidine kinase</fullName>
        <ecNumber evidence="2">2.7.13.3</ecNumber>
    </recommendedName>
</protein>
<dbReference type="OrthoDB" id="9809567at2"/>
<dbReference type="InterPro" id="IPR050428">
    <property type="entry name" value="TCS_sensor_his_kinase"/>
</dbReference>
<proteinExistence type="predicted"/>
<evidence type="ECO:0000256" key="6">
    <source>
        <dbReference type="ARBA" id="ARBA00022777"/>
    </source>
</evidence>
<evidence type="ECO:0000256" key="7">
    <source>
        <dbReference type="ARBA" id="ARBA00022989"/>
    </source>
</evidence>
<evidence type="ECO:0000259" key="9">
    <source>
        <dbReference type="PROSITE" id="PS50109"/>
    </source>
</evidence>
<keyword evidence="8" id="KW-0472">Membrane</keyword>
<dbReference type="PROSITE" id="PS50109">
    <property type="entry name" value="HIS_KIN"/>
    <property type="match status" value="1"/>
</dbReference>
<name>A0A1E3WCK6_9HYPH</name>
<dbReference type="Gene3D" id="3.30.565.10">
    <property type="entry name" value="Histidine kinase-like ATPase, C-terminal domain"/>
    <property type="match status" value="1"/>
</dbReference>
<dbReference type="Gene3D" id="1.10.287.130">
    <property type="match status" value="1"/>
</dbReference>
<dbReference type="PANTHER" id="PTHR45436">
    <property type="entry name" value="SENSOR HISTIDINE KINASE YKOH"/>
    <property type="match status" value="1"/>
</dbReference>
<evidence type="ECO:0000313" key="11">
    <source>
        <dbReference type="Proteomes" id="UP000095042"/>
    </source>
</evidence>
<dbReference type="InterPro" id="IPR005467">
    <property type="entry name" value="His_kinase_dom"/>
</dbReference>
<evidence type="ECO:0000313" key="10">
    <source>
        <dbReference type="EMBL" id="ODS03252.1"/>
    </source>
</evidence>
<dbReference type="InterPro" id="IPR003594">
    <property type="entry name" value="HATPase_dom"/>
</dbReference>
<dbReference type="InterPro" id="IPR036097">
    <property type="entry name" value="HisK_dim/P_sf"/>
</dbReference>
<dbReference type="InterPro" id="IPR003661">
    <property type="entry name" value="HisK_dim/P_dom"/>
</dbReference>
<sequence length="400" mass="43151">MSFTSLRLRLLLGAGAFILTALALAALGLTFLFQDHVERWVDGELDGYLDQVIAGIDIEPGGELAVAEPPADPRFTQPLSGRYWQVVVEPDGPVLRSRSLWDFEIPLLPAGAVDDEARHGRVPGPDGTRLYLLQRHVRLPSRLGGHTALAAVAVDAAEVAAAVRRFASVLVPFLLVLSALLILAAWVQVRVGLRPLSAMQSKLGAIGSGKRSRLGGGFPDEVQPLASEIDALLDARDREVDRARSRAADLAHGLKTPLQVLLSDAEQLKRKGETAVAEEIETIVTALQRHAERQLSRARMASYSPNASADIAEIAEQVARVMKRTPEGQRLAWRAEISPDVRARIDPQDLAEALGNLTENAVRHARSRVVIEATHDGATARIAIADDGPGIPSSSRMRCS</sequence>
<keyword evidence="6 10" id="KW-0418">Kinase</keyword>
<organism evidence="10 11">
    <name type="scientific">Methyloceanibacter marginalis</name>
    <dbReference type="NCBI Taxonomy" id="1774971"/>
    <lineage>
        <taxon>Bacteria</taxon>
        <taxon>Pseudomonadati</taxon>
        <taxon>Pseudomonadota</taxon>
        <taxon>Alphaproteobacteria</taxon>
        <taxon>Hyphomicrobiales</taxon>
        <taxon>Hyphomicrobiaceae</taxon>
        <taxon>Methyloceanibacter</taxon>
    </lineage>
</organism>
<evidence type="ECO:0000256" key="8">
    <source>
        <dbReference type="SAM" id="Phobius"/>
    </source>
</evidence>
<evidence type="ECO:0000256" key="4">
    <source>
        <dbReference type="ARBA" id="ARBA00022679"/>
    </source>
</evidence>
<keyword evidence="7 8" id="KW-1133">Transmembrane helix</keyword>
<feature type="transmembrane region" description="Helical" evidence="8">
    <location>
        <begin position="166"/>
        <end position="187"/>
    </location>
</feature>
<comment type="catalytic activity">
    <reaction evidence="1">
        <text>ATP + protein L-histidine = ADP + protein N-phospho-L-histidine.</text>
        <dbReference type="EC" id="2.7.13.3"/>
    </reaction>
</comment>
<dbReference type="EC" id="2.7.13.3" evidence="2"/>